<accession>A0ABX3MX89</accession>
<protein>
    <submittedName>
        <fullName evidence="2">Uncharacterized protein</fullName>
    </submittedName>
</protein>
<dbReference type="EMBL" id="MPZV01000002">
    <property type="protein sequence ID" value="OOY24310.1"/>
    <property type="molecule type" value="Genomic_DNA"/>
</dbReference>
<evidence type="ECO:0000256" key="1">
    <source>
        <dbReference type="SAM" id="Phobius"/>
    </source>
</evidence>
<reference evidence="2 3" key="1">
    <citation type="submission" date="2016-11" db="EMBL/GenBank/DDBJ databases">
        <title>A multilocus sequence analysis scheme for characterization of bacteria in the genus Thioclava.</title>
        <authorList>
            <person name="Liu Y."/>
            <person name="Shao Z."/>
        </authorList>
    </citation>
    <scope>NUCLEOTIDE SEQUENCE [LARGE SCALE GENOMIC DNA]</scope>
    <source>
        <strain evidence="2 3">TAW-CT134</strain>
    </source>
</reference>
<name>A0ABX3MX89_9RHOB</name>
<gene>
    <name evidence="2" type="ORF">BMI91_09650</name>
</gene>
<organism evidence="2 3">
    <name type="scientific">Thioclava sediminum</name>
    <dbReference type="NCBI Taxonomy" id="1915319"/>
    <lineage>
        <taxon>Bacteria</taxon>
        <taxon>Pseudomonadati</taxon>
        <taxon>Pseudomonadota</taxon>
        <taxon>Alphaproteobacteria</taxon>
        <taxon>Rhodobacterales</taxon>
        <taxon>Paracoccaceae</taxon>
        <taxon>Thioclava</taxon>
    </lineage>
</organism>
<keyword evidence="1" id="KW-1133">Transmembrane helix</keyword>
<dbReference type="RefSeq" id="WP_078604800.1">
    <property type="nucleotide sequence ID" value="NZ_MPZV01000002.1"/>
</dbReference>
<keyword evidence="1" id="KW-0472">Membrane</keyword>
<comment type="caution">
    <text evidence="2">The sequence shown here is derived from an EMBL/GenBank/DDBJ whole genome shotgun (WGS) entry which is preliminary data.</text>
</comment>
<proteinExistence type="predicted"/>
<evidence type="ECO:0000313" key="3">
    <source>
        <dbReference type="Proteomes" id="UP000190787"/>
    </source>
</evidence>
<keyword evidence="1" id="KW-0812">Transmembrane</keyword>
<evidence type="ECO:0000313" key="2">
    <source>
        <dbReference type="EMBL" id="OOY24310.1"/>
    </source>
</evidence>
<dbReference type="Proteomes" id="UP000190787">
    <property type="component" value="Unassembled WGS sequence"/>
</dbReference>
<feature type="transmembrane region" description="Helical" evidence="1">
    <location>
        <begin position="16"/>
        <end position="37"/>
    </location>
</feature>
<sequence length="205" mass="23361">METITACENVCRDFSWFPSVVGVLASLATIAAVLLAFQQWFSWKSQRISLQKSEVALELVRYCRELQQISVEARGKANVTFLRTPGADDYSFAAQSALELRRLRGLIGREKELLALLSEDMKDLIASLECIVSVALQYEEGLQRFGRLGGFPLFTRHEAIARQVRECWFEDPRALVEKILKESNYSIEKLAKIVRFERGLSEVPR</sequence>
<keyword evidence="3" id="KW-1185">Reference proteome</keyword>